<dbReference type="EMBL" id="CP163444">
    <property type="protein sequence ID" value="XDQ74553.1"/>
    <property type="molecule type" value="Genomic_DNA"/>
</dbReference>
<accession>A0AB39T7J9</accession>
<feature type="compositionally biased region" description="Basic and acidic residues" evidence="1">
    <location>
        <begin position="142"/>
        <end position="154"/>
    </location>
</feature>
<evidence type="ECO:0000256" key="1">
    <source>
        <dbReference type="SAM" id="MobiDB-lite"/>
    </source>
</evidence>
<feature type="region of interest" description="Disordered" evidence="1">
    <location>
        <begin position="142"/>
        <end position="173"/>
    </location>
</feature>
<organism evidence="2">
    <name type="scientific">Streptomyces sp. R44</name>
    <dbReference type="NCBI Taxonomy" id="3238633"/>
    <lineage>
        <taxon>Bacteria</taxon>
        <taxon>Bacillati</taxon>
        <taxon>Actinomycetota</taxon>
        <taxon>Actinomycetes</taxon>
        <taxon>Kitasatosporales</taxon>
        <taxon>Streptomycetaceae</taxon>
        <taxon>Streptomyces</taxon>
    </lineage>
</organism>
<sequence length="173" mass="19701">MAERIVELEDALAASKKDADDGWSHASAQEVDATEWAHLWKGAHEWGVRRRLAWLSARRRAAHESDMAADAVAHLAADRDRWKRAAEQNGVLYAAAENQRDDARQETARFRSYAADVKAVRGWALDGSEDCPLRFLREVHESTHELETAEREGRPFVSRTHRRAARGDFDEVR</sequence>
<protein>
    <submittedName>
        <fullName evidence="2">Uncharacterized protein</fullName>
    </submittedName>
</protein>
<name>A0AB39T7J9_9ACTN</name>
<dbReference type="RefSeq" id="WP_369147076.1">
    <property type="nucleotide sequence ID" value="NZ_CP163444.1"/>
</dbReference>
<evidence type="ECO:0000313" key="2">
    <source>
        <dbReference type="EMBL" id="XDQ74553.1"/>
    </source>
</evidence>
<dbReference type="AlphaFoldDB" id="A0AB39T7J9"/>
<proteinExistence type="predicted"/>
<gene>
    <name evidence="2" type="ORF">AB5J54_30320</name>
</gene>
<reference evidence="2" key="1">
    <citation type="submission" date="2024-07" db="EMBL/GenBank/DDBJ databases">
        <authorList>
            <person name="Yu S.T."/>
        </authorList>
    </citation>
    <scope>NUCLEOTIDE SEQUENCE</scope>
    <source>
        <strain evidence="2">R44</strain>
    </source>
</reference>